<dbReference type="AlphaFoldDB" id="A0A934SGP1"/>
<dbReference type="PROSITE" id="PS00211">
    <property type="entry name" value="ABC_TRANSPORTER_1"/>
    <property type="match status" value="1"/>
</dbReference>
<dbReference type="Gene3D" id="3.40.50.300">
    <property type="entry name" value="P-loop containing nucleotide triphosphate hydrolases"/>
    <property type="match status" value="1"/>
</dbReference>
<name>A0A934SGP1_9MICO</name>
<evidence type="ECO:0000259" key="5">
    <source>
        <dbReference type="PROSITE" id="PS50893"/>
    </source>
</evidence>
<dbReference type="InterPro" id="IPR050093">
    <property type="entry name" value="ABC_SmlMolc_Importer"/>
</dbReference>
<evidence type="ECO:0000256" key="4">
    <source>
        <dbReference type="ARBA" id="ARBA00066388"/>
    </source>
</evidence>
<gene>
    <name evidence="6" type="ORF">IV501_01495</name>
</gene>
<dbReference type="InterPro" id="IPR017871">
    <property type="entry name" value="ABC_transporter-like_CS"/>
</dbReference>
<dbReference type="EMBL" id="JAEPES010000001">
    <property type="protein sequence ID" value="MBK4346296.1"/>
    <property type="molecule type" value="Genomic_DNA"/>
</dbReference>
<dbReference type="Pfam" id="PF08402">
    <property type="entry name" value="TOBE_2"/>
    <property type="match status" value="1"/>
</dbReference>
<dbReference type="FunFam" id="3.40.50.300:FF:000425">
    <property type="entry name" value="Probable ABC transporter, ATP-binding subunit"/>
    <property type="match status" value="1"/>
</dbReference>
<keyword evidence="2" id="KW-0547">Nucleotide-binding</keyword>
<evidence type="ECO:0000313" key="7">
    <source>
        <dbReference type="Proteomes" id="UP000636458"/>
    </source>
</evidence>
<keyword evidence="1" id="KW-0813">Transport</keyword>
<dbReference type="InterPro" id="IPR008995">
    <property type="entry name" value="Mo/tungstate-bd_C_term_dom"/>
</dbReference>
<dbReference type="GO" id="GO:0005524">
    <property type="term" value="F:ATP binding"/>
    <property type="evidence" value="ECO:0007669"/>
    <property type="project" value="UniProtKB-KW"/>
</dbReference>
<dbReference type="Gene3D" id="2.40.50.100">
    <property type="match status" value="1"/>
</dbReference>
<evidence type="ECO:0000256" key="1">
    <source>
        <dbReference type="ARBA" id="ARBA00022448"/>
    </source>
</evidence>
<dbReference type="PROSITE" id="PS50893">
    <property type="entry name" value="ABC_TRANSPORTER_2"/>
    <property type="match status" value="1"/>
</dbReference>
<dbReference type="Pfam" id="PF00005">
    <property type="entry name" value="ABC_tran"/>
    <property type="match status" value="1"/>
</dbReference>
<feature type="domain" description="ABC transporter" evidence="5">
    <location>
        <begin position="9"/>
        <end position="239"/>
    </location>
</feature>
<proteinExistence type="predicted"/>
<dbReference type="PANTHER" id="PTHR42781:SF4">
    <property type="entry name" value="SPERMIDINE_PUTRESCINE IMPORT ATP-BINDING PROTEIN POTA"/>
    <property type="match status" value="1"/>
</dbReference>
<evidence type="ECO:0000256" key="2">
    <source>
        <dbReference type="ARBA" id="ARBA00022741"/>
    </source>
</evidence>
<dbReference type="InterPro" id="IPR003439">
    <property type="entry name" value="ABC_transporter-like_ATP-bd"/>
</dbReference>
<comment type="caution">
    <text evidence="6">The sequence shown here is derived from an EMBL/GenBank/DDBJ whole genome shotgun (WGS) entry which is preliminary data.</text>
</comment>
<dbReference type="GO" id="GO:0015418">
    <property type="term" value="F:ABC-type quaternary ammonium compound transporting activity"/>
    <property type="evidence" value="ECO:0007669"/>
    <property type="project" value="UniProtKB-EC"/>
</dbReference>
<dbReference type="SUPFAM" id="SSF52540">
    <property type="entry name" value="P-loop containing nucleoside triphosphate hydrolases"/>
    <property type="match status" value="1"/>
</dbReference>
<dbReference type="PANTHER" id="PTHR42781">
    <property type="entry name" value="SPERMIDINE/PUTRESCINE IMPORT ATP-BINDING PROTEIN POTA"/>
    <property type="match status" value="1"/>
</dbReference>
<dbReference type="GO" id="GO:0043190">
    <property type="term" value="C:ATP-binding cassette (ABC) transporter complex"/>
    <property type="evidence" value="ECO:0007669"/>
    <property type="project" value="InterPro"/>
</dbReference>
<sequence>MTSKNPNNLRLSGVTKSLGGREIVSALDLDIAAGELICLLGPSGCGKTTTLRMIGGFLSPDSGVISISGTDHTRTPAERRPTAMVFQNYALWPHMTVFDNVAYGLKVRKTKKSDITRRVEEVLELVGLSHHLRSRPGQISGGEQQRVALARALVLEPSLLLLDEPLSNLDAKLRVRVREEIREIQKRSGITTVFVTHDQEEALSLADRIAVMNNGKIEQLGVPDEIYRNPATPFVARFVGTMNLVDAFVHGGDVQSIELPSGVHVPVTGGERLPGGMSLVAIRPEDVQLAAVGAGAPGTIVRDIPLGHYRELIVRVGDQELRVFDSALRRWASNDVFVTISRASTFASANQ</sequence>
<accession>A0A934SGP1</accession>
<keyword evidence="3 6" id="KW-0067">ATP-binding</keyword>
<evidence type="ECO:0000256" key="3">
    <source>
        <dbReference type="ARBA" id="ARBA00022840"/>
    </source>
</evidence>
<dbReference type="GO" id="GO:0016887">
    <property type="term" value="F:ATP hydrolysis activity"/>
    <property type="evidence" value="ECO:0007669"/>
    <property type="project" value="InterPro"/>
</dbReference>
<dbReference type="InterPro" id="IPR027417">
    <property type="entry name" value="P-loop_NTPase"/>
</dbReference>
<dbReference type="InterPro" id="IPR003593">
    <property type="entry name" value="AAA+_ATPase"/>
</dbReference>
<dbReference type="SUPFAM" id="SSF50331">
    <property type="entry name" value="MOP-like"/>
    <property type="match status" value="1"/>
</dbReference>
<protein>
    <recommendedName>
        <fullName evidence="4">ABC-type quaternary amine transporter</fullName>
        <ecNumber evidence="4">7.6.2.9</ecNumber>
    </recommendedName>
</protein>
<dbReference type="Proteomes" id="UP000636458">
    <property type="component" value="Unassembled WGS sequence"/>
</dbReference>
<organism evidence="6 7">
    <name type="scientific">Lacisediminihabitans changchengi</name>
    <dbReference type="NCBI Taxonomy" id="2787634"/>
    <lineage>
        <taxon>Bacteria</taxon>
        <taxon>Bacillati</taxon>
        <taxon>Actinomycetota</taxon>
        <taxon>Actinomycetes</taxon>
        <taxon>Micrococcales</taxon>
        <taxon>Microbacteriaceae</taxon>
        <taxon>Lacisediminihabitans</taxon>
    </lineage>
</organism>
<keyword evidence="7" id="KW-1185">Reference proteome</keyword>
<dbReference type="InterPro" id="IPR013611">
    <property type="entry name" value="Transp-assoc_OB_typ2"/>
</dbReference>
<dbReference type="SMART" id="SM00382">
    <property type="entry name" value="AAA"/>
    <property type="match status" value="1"/>
</dbReference>
<dbReference type="EC" id="7.6.2.9" evidence="4"/>
<evidence type="ECO:0000313" key="6">
    <source>
        <dbReference type="EMBL" id="MBK4346296.1"/>
    </source>
</evidence>
<reference evidence="6" key="1">
    <citation type="submission" date="2021-01" db="EMBL/GenBank/DDBJ databases">
        <title>Lacisediminihabitans sp. nov. strain G11-30, isolated from Antarctic Soil.</title>
        <authorList>
            <person name="Li J."/>
        </authorList>
    </citation>
    <scope>NUCLEOTIDE SEQUENCE</scope>
    <source>
        <strain evidence="6">G11-30</strain>
    </source>
</reference>